<evidence type="ECO:0000313" key="2">
    <source>
        <dbReference type="EMBL" id="KAA6361693.1"/>
    </source>
</evidence>
<feature type="transmembrane region" description="Helical" evidence="1">
    <location>
        <begin position="6"/>
        <end position="28"/>
    </location>
</feature>
<keyword evidence="1" id="KW-1133">Transmembrane helix</keyword>
<keyword evidence="1" id="KW-0472">Membrane</keyword>
<name>A0A5J4TUX1_9EUKA</name>
<keyword evidence="1" id="KW-0812">Transmembrane</keyword>
<reference evidence="2 3" key="1">
    <citation type="submission" date="2019-03" db="EMBL/GenBank/DDBJ databases">
        <title>Single cell metagenomics reveals metabolic interactions within the superorganism composed of flagellate Streblomastix strix and complex community of Bacteroidetes bacteria on its surface.</title>
        <authorList>
            <person name="Treitli S.C."/>
            <person name="Kolisko M."/>
            <person name="Husnik F."/>
            <person name="Keeling P."/>
            <person name="Hampl V."/>
        </authorList>
    </citation>
    <scope>NUCLEOTIDE SEQUENCE [LARGE SCALE GENOMIC DNA]</scope>
    <source>
        <strain evidence="2">ST1C</strain>
    </source>
</reference>
<evidence type="ECO:0000256" key="1">
    <source>
        <dbReference type="SAM" id="Phobius"/>
    </source>
</evidence>
<dbReference type="AlphaFoldDB" id="A0A5J4TUX1"/>
<gene>
    <name evidence="2" type="ORF">EZS28_042780</name>
</gene>
<proteinExistence type="predicted"/>
<evidence type="ECO:0000313" key="3">
    <source>
        <dbReference type="Proteomes" id="UP000324800"/>
    </source>
</evidence>
<dbReference type="Proteomes" id="UP000324800">
    <property type="component" value="Unassembled WGS sequence"/>
</dbReference>
<comment type="caution">
    <text evidence="2">The sequence shown here is derived from an EMBL/GenBank/DDBJ whole genome shotgun (WGS) entry which is preliminary data.</text>
</comment>
<accession>A0A5J4TUX1</accession>
<organism evidence="2 3">
    <name type="scientific">Streblomastix strix</name>
    <dbReference type="NCBI Taxonomy" id="222440"/>
    <lineage>
        <taxon>Eukaryota</taxon>
        <taxon>Metamonada</taxon>
        <taxon>Preaxostyla</taxon>
        <taxon>Oxymonadida</taxon>
        <taxon>Streblomastigidae</taxon>
        <taxon>Streblomastix</taxon>
    </lineage>
</organism>
<dbReference type="EMBL" id="SNRW01025189">
    <property type="protein sequence ID" value="KAA6361693.1"/>
    <property type="molecule type" value="Genomic_DNA"/>
</dbReference>
<protein>
    <submittedName>
        <fullName evidence="2">Uncharacterized protein</fullName>
    </submittedName>
</protein>
<sequence>MLLCPILYAEFALGGGGVVVVIDCIAVINRTVDTVVGNSMDYSIAQDFLGDQTARGFCVVMNLIVEELYDDYESY</sequence>